<dbReference type="GO" id="GO:0004066">
    <property type="term" value="F:asparagine synthase (glutamine-hydrolyzing) activity"/>
    <property type="evidence" value="ECO:0007669"/>
    <property type="project" value="InterPro"/>
</dbReference>
<accession>A0A7C9HND8</accession>
<organism evidence="3 4">
    <name type="scientific">Noviluteimonas gilva</name>
    <dbReference type="NCBI Taxonomy" id="2682097"/>
    <lineage>
        <taxon>Bacteria</taxon>
        <taxon>Pseudomonadati</taxon>
        <taxon>Pseudomonadota</taxon>
        <taxon>Gammaproteobacteria</taxon>
        <taxon>Lysobacterales</taxon>
        <taxon>Lysobacteraceae</taxon>
        <taxon>Noviluteimonas</taxon>
    </lineage>
</organism>
<dbReference type="Gene3D" id="3.40.50.620">
    <property type="entry name" value="HUPs"/>
    <property type="match status" value="2"/>
</dbReference>
<sequence>MRTRTTSTSRASRPERTRPIADPMNASTTIDARTLASPVDTHRGPLQITMSPYYGRPDFTGLAGGDAPARNIDFVSVADILRNAFVYPPHSIFEDIKLVTFGFSPSQDMQASPEFHFKFRDSGKRADTEGHPDHDMDWVGTYHRLLCEAVSESTRDVGSPWLLQSGGKDSTTLAIAVADARPDTTCITYHGGREENEVESATFVARTLGLRHETLMCDPGRAYDRYLAVADRMPLLTADFALLSYVDLATEIAGRGGHGVIDGLGADSYFGTPMSRQQRTLMRLARGVRLPSSVSELPLVSSSFELCFLLGTLQMTSIERVFPGSRFTDAEVDEIFGKPVSQASRARLKPFLAEISSATSLDEWRDMSTSIAGSAGAFAKGLYTCSALGMQASYPFCDVRFREWVYREVPPHQMIDPQTRVNKVLVRNHIATRFPELPYVKKKGSFRFDVRGLAEKRFDTVHDFAVQARDVLPGAVTWLERNRHRLGNKYHASKFYLLAVVLPWIQLHRTRTTPP</sequence>
<evidence type="ECO:0000313" key="4">
    <source>
        <dbReference type="Proteomes" id="UP000479692"/>
    </source>
</evidence>
<proteinExistence type="predicted"/>
<feature type="domain" description="Asparagine synthetase" evidence="2">
    <location>
        <begin position="144"/>
        <end position="448"/>
    </location>
</feature>
<dbReference type="AlphaFoldDB" id="A0A7C9HND8"/>
<feature type="region of interest" description="Disordered" evidence="1">
    <location>
        <begin position="1"/>
        <end position="23"/>
    </location>
</feature>
<reference evidence="3 4" key="1">
    <citation type="submission" date="2019-12" db="EMBL/GenBank/DDBJ databases">
        <authorList>
            <person name="Xu J."/>
        </authorList>
    </citation>
    <scope>NUCLEOTIDE SEQUENCE [LARGE SCALE GENOMIC DNA]</scope>
    <source>
        <strain evidence="3 4">HX-5-24</strain>
    </source>
</reference>
<dbReference type="GO" id="GO:0006529">
    <property type="term" value="P:asparagine biosynthetic process"/>
    <property type="evidence" value="ECO:0007669"/>
    <property type="project" value="InterPro"/>
</dbReference>
<dbReference type="SUPFAM" id="SSF52402">
    <property type="entry name" value="Adenine nucleotide alpha hydrolases-like"/>
    <property type="match status" value="1"/>
</dbReference>
<feature type="compositionally biased region" description="Low complexity" evidence="1">
    <location>
        <begin position="1"/>
        <end position="11"/>
    </location>
</feature>
<name>A0A7C9HND8_9GAMM</name>
<evidence type="ECO:0000313" key="3">
    <source>
        <dbReference type="EMBL" id="MUV15137.1"/>
    </source>
</evidence>
<evidence type="ECO:0000256" key="1">
    <source>
        <dbReference type="SAM" id="MobiDB-lite"/>
    </source>
</evidence>
<keyword evidence="4" id="KW-1185">Reference proteome</keyword>
<dbReference type="EMBL" id="WOXT01000004">
    <property type="protein sequence ID" value="MUV15137.1"/>
    <property type="molecule type" value="Genomic_DNA"/>
</dbReference>
<dbReference type="Pfam" id="PF00733">
    <property type="entry name" value="Asn_synthase"/>
    <property type="match status" value="1"/>
</dbReference>
<dbReference type="InterPro" id="IPR014729">
    <property type="entry name" value="Rossmann-like_a/b/a_fold"/>
</dbReference>
<comment type="caution">
    <text evidence="3">The sequence shown here is derived from an EMBL/GenBank/DDBJ whole genome shotgun (WGS) entry which is preliminary data.</text>
</comment>
<evidence type="ECO:0000259" key="2">
    <source>
        <dbReference type="Pfam" id="PF00733"/>
    </source>
</evidence>
<dbReference type="Proteomes" id="UP000479692">
    <property type="component" value="Unassembled WGS sequence"/>
</dbReference>
<dbReference type="InterPro" id="IPR001962">
    <property type="entry name" value="Asn_synthase"/>
</dbReference>
<protein>
    <recommendedName>
        <fullName evidence="2">Asparagine synthetase domain-containing protein</fullName>
    </recommendedName>
</protein>
<gene>
    <name evidence="3" type="ORF">GN331_13090</name>
</gene>